<evidence type="ECO:0000313" key="9">
    <source>
        <dbReference type="Proteomes" id="UP001152649"/>
    </source>
</evidence>
<feature type="repeat" description="WD" evidence="6">
    <location>
        <begin position="1083"/>
        <end position="1112"/>
    </location>
</feature>
<dbReference type="EMBL" id="CAJVPG010000388">
    <property type="protein sequence ID" value="CAG8401598.1"/>
    <property type="molecule type" value="Genomic_DNA"/>
</dbReference>
<evidence type="ECO:0000259" key="7">
    <source>
        <dbReference type="Pfam" id="PF24883"/>
    </source>
</evidence>
<feature type="repeat" description="WD" evidence="6">
    <location>
        <begin position="1172"/>
        <end position="1213"/>
    </location>
</feature>
<sequence>MEPSLGSNVNQTFGNTEVTNGSQSFQGIVKGNLHLHCELTMSLRGSSCISGPENPKNDIFDDIPQAAFNSAREFAPDCLPGTRKTLLAQIRSWANGDERYRVFWLEGMAGTGKSTIALTVAREQYEHHHLGASFFFSRGGGGRSSARSFPATIADQLREFSPELKKCINDAAALNPRIRNLTLNEQWKKLVVEPLSHTRNRSFPSPLLLVIDALDECDDGASYGEREFSALVQCLKDVTTIEGVEVRAFVTSRPDGAIKLEFQRILNQEFQGFILHNVEQWVVDEDLTMFYKEKLNDAAVELNRADLKCSDEAIKHLVQKSHGLFIHAALVCRYIKAGGVTAHDILSELLAAGNNSVKAETELDRLYTTILEGSFAKIEDHDVRVAAQNLFHRVVGSVVILFDVMTAPDLAMLLGEPEGQVRTVLTCQESVIDVTKHNGPIRLVHPSFRDFLLDSTRCLQSDFLVDAKREHGRLFRCCVQLMKDHLRRNMCMSSQPAINPRDHISKSDMRKNIPIAVQYASCYWIHHLVRSAINPTEDSDVLEFFQYRFLYWLEALALIGRLYEGALMMDVLEEMVSVPNTTPRSSQSRLTKKLINKFKMPKKPQKDTPIPLHPVLMDAKRFLRTHVSTIEDAPLQLYSSAMLFSPTSSIIRQRYHHEIQEWTLPNPGFSEAWAQHIQQVDCRDLPEDVVFSQDGRLLAVTLSSGVVTIWEAATLIHTSTLSPDGKPIVSVAFSPDGRLVAIAERAGSISLWDLTTSRRLSIWKEPEVAIEVAFLPNGNLVASYRPALYIWDVDTGVKVHTLRYSDPEHLGIARKLSIDRTIIEFCVKPRRIELRDIMTGEIRRSLECIEHPFYKRKTIPVSPDGNLVAFECYRSPEDCALLNITTGEKRFWSSRFDFDPDLDDCLHFEFSPDSKLIAVAGRQGIKIFDIATSEMLQFLQTRGGVTLSISFSPSGKILASVCKFWSITLWDVTTFKESRKSQNPTSYQRPIPRIASVSVNGTAVKSDDGEIFFWDPKAQRCRTMKDQKNRSNENDLALSPGGELVASSQSQGKICIWDTATGARRHVLKERKGNYWSNKSPQFSPNGKLLAAATLSKTVTIWDTITGKLVHDIVFGEQDSRDGRDEASPIVFSHDNKFIASACGRAIICMWEIRKDIADLKMKFHCTSRVRNFSNTNEIRALAFSPDGKHLASTSMCDGLCLWDTVTGKKLWSNDTFGAPMSPVAFSPNGELIACQDVSGIILLDLKSGALQHDINTPCYVDLFFFSGAGLTTNHGFLPLTTDDSQAIFVSDDWIMVGGEEILYIPPDYQRSFAFVSGDVIGFFDRSNQLQTFRYIRT</sequence>
<dbReference type="Pfam" id="PF00400">
    <property type="entry name" value="WD40"/>
    <property type="match status" value="3"/>
</dbReference>
<protein>
    <recommendedName>
        <fullName evidence="4">Mitochondrial division protein 1</fullName>
    </recommendedName>
</protein>
<dbReference type="Pfam" id="PF24883">
    <property type="entry name" value="NPHP3_N"/>
    <property type="match status" value="1"/>
</dbReference>
<dbReference type="InterPro" id="IPR011044">
    <property type="entry name" value="Quino_amine_DH_bsu"/>
</dbReference>
<comment type="function">
    <text evidence="5">Involved in mitochondrial fission. Acts as an adapter protein required to form mitochondrial fission complexes. Formation of these complexes is required to promote constriction and fission of the mitochondrial compartment at a late step in mitochondrial division.</text>
</comment>
<keyword evidence="2" id="KW-0677">Repeat</keyword>
<dbReference type="PROSITE" id="PS50082">
    <property type="entry name" value="WD_REPEATS_2"/>
    <property type="match status" value="3"/>
</dbReference>
<keyword evidence="9" id="KW-1185">Reference proteome</keyword>
<dbReference type="SUPFAM" id="SSF50998">
    <property type="entry name" value="Quinoprotein alcohol dehydrogenase-like"/>
    <property type="match status" value="1"/>
</dbReference>
<dbReference type="InterPro" id="IPR056884">
    <property type="entry name" value="NPHP3-like_N"/>
</dbReference>
<comment type="similarity">
    <text evidence="3">Belongs to the WD repeat MDV1/CAF4 family.</text>
</comment>
<dbReference type="InterPro" id="IPR001680">
    <property type="entry name" value="WD40_rpt"/>
</dbReference>
<evidence type="ECO:0000256" key="5">
    <source>
        <dbReference type="ARBA" id="ARBA00043913"/>
    </source>
</evidence>
<dbReference type="SMART" id="SM00320">
    <property type="entry name" value="WD40"/>
    <property type="match status" value="9"/>
</dbReference>
<dbReference type="Proteomes" id="UP001152649">
    <property type="component" value="Unassembled WGS sequence"/>
</dbReference>
<dbReference type="GO" id="GO:1990234">
    <property type="term" value="C:transferase complex"/>
    <property type="evidence" value="ECO:0007669"/>
    <property type="project" value="UniProtKB-ARBA"/>
</dbReference>
<comment type="caution">
    <text evidence="8">The sequence shown here is derived from an EMBL/GenBank/DDBJ whole genome shotgun (WGS) entry which is preliminary data.</text>
</comment>
<evidence type="ECO:0000256" key="1">
    <source>
        <dbReference type="ARBA" id="ARBA00022574"/>
    </source>
</evidence>
<evidence type="ECO:0000256" key="6">
    <source>
        <dbReference type="PROSITE-ProRule" id="PRU00221"/>
    </source>
</evidence>
<reference evidence="8" key="1">
    <citation type="submission" date="2021-07" db="EMBL/GenBank/DDBJ databases">
        <authorList>
            <person name="Branca A.L. A."/>
        </authorList>
    </citation>
    <scope>NUCLEOTIDE SEQUENCE</scope>
</reference>
<evidence type="ECO:0000256" key="3">
    <source>
        <dbReference type="ARBA" id="ARBA00038415"/>
    </source>
</evidence>
<dbReference type="PROSITE" id="PS50294">
    <property type="entry name" value="WD_REPEATS_REGION"/>
    <property type="match status" value="1"/>
</dbReference>
<dbReference type="OrthoDB" id="10257314at2759"/>
<evidence type="ECO:0000256" key="2">
    <source>
        <dbReference type="ARBA" id="ARBA00022737"/>
    </source>
</evidence>
<dbReference type="Gene3D" id="3.40.50.300">
    <property type="entry name" value="P-loop containing nucleotide triphosphate hydrolases"/>
    <property type="match status" value="1"/>
</dbReference>
<dbReference type="SUPFAM" id="SSF69304">
    <property type="entry name" value="Tricorn protease N-terminal domain"/>
    <property type="match status" value="1"/>
</dbReference>
<evidence type="ECO:0000256" key="4">
    <source>
        <dbReference type="ARBA" id="ARBA00039789"/>
    </source>
</evidence>
<keyword evidence="1 6" id="KW-0853">WD repeat</keyword>
<proteinExistence type="inferred from homology"/>
<dbReference type="PANTHER" id="PTHR22847">
    <property type="entry name" value="WD40 REPEAT PROTEIN"/>
    <property type="match status" value="1"/>
</dbReference>
<organism evidence="8 9">
    <name type="scientific">Penicillium salamii</name>
    <dbReference type="NCBI Taxonomy" id="1612424"/>
    <lineage>
        <taxon>Eukaryota</taxon>
        <taxon>Fungi</taxon>
        <taxon>Dikarya</taxon>
        <taxon>Ascomycota</taxon>
        <taxon>Pezizomycotina</taxon>
        <taxon>Eurotiomycetes</taxon>
        <taxon>Eurotiomycetidae</taxon>
        <taxon>Eurotiales</taxon>
        <taxon>Aspergillaceae</taxon>
        <taxon>Penicillium</taxon>
    </lineage>
</organism>
<dbReference type="Gene3D" id="2.130.10.10">
    <property type="entry name" value="YVTN repeat-like/Quinoprotein amine dehydrogenase"/>
    <property type="match status" value="3"/>
</dbReference>
<dbReference type="SUPFAM" id="SSF52540">
    <property type="entry name" value="P-loop containing nucleoside triphosphate hydrolases"/>
    <property type="match status" value="1"/>
</dbReference>
<feature type="domain" description="Nephrocystin 3-like N-terminal" evidence="7">
    <location>
        <begin position="88"/>
        <end position="253"/>
    </location>
</feature>
<dbReference type="PANTHER" id="PTHR22847:SF637">
    <property type="entry name" value="WD REPEAT DOMAIN 5B"/>
    <property type="match status" value="1"/>
</dbReference>
<feature type="repeat" description="WD" evidence="6">
    <location>
        <begin position="721"/>
        <end position="762"/>
    </location>
</feature>
<gene>
    <name evidence="8" type="ORF">PSALAMII_LOCUS7848</name>
</gene>
<dbReference type="InterPro" id="IPR027417">
    <property type="entry name" value="P-loop_NTPase"/>
</dbReference>
<dbReference type="SUPFAM" id="SSF50969">
    <property type="entry name" value="YVTN repeat-like/Quinoprotein amine dehydrogenase"/>
    <property type="match status" value="1"/>
</dbReference>
<name>A0A9W4NRE0_9EURO</name>
<accession>A0A9W4NRE0</accession>
<dbReference type="InterPro" id="IPR011047">
    <property type="entry name" value="Quinoprotein_ADH-like_sf"/>
</dbReference>
<dbReference type="InterPro" id="IPR015943">
    <property type="entry name" value="WD40/YVTN_repeat-like_dom_sf"/>
</dbReference>
<evidence type="ECO:0000313" key="8">
    <source>
        <dbReference type="EMBL" id="CAG8401598.1"/>
    </source>
</evidence>